<dbReference type="AlphaFoldDB" id="A0A2P5K755"/>
<feature type="region of interest" description="Disordered" evidence="1">
    <location>
        <begin position="56"/>
        <end position="106"/>
    </location>
</feature>
<reference evidence="2 3" key="1">
    <citation type="submission" date="2018-01" db="EMBL/GenBank/DDBJ databases">
        <title>Genomic Encyclopedia of Type Strains, Phase III (KMG-III): the genomes of soil and plant-associated and newly described type strains.</title>
        <authorList>
            <person name="Whitman W."/>
        </authorList>
    </citation>
    <scope>NUCLEOTIDE SEQUENCE [LARGE SCALE GENOMIC DNA]</scope>
    <source>
        <strain evidence="2 3">HKI456</strain>
    </source>
</reference>
<name>A0A2P5K755_9BURK</name>
<evidence type="ECO:0000313" key="3">
    <source>
        <dbReference type="Proteomes" id="UP000243096"/>
    </source>
</evidence>
<keyword evidence="3" id="KW-1185">Reference proteome</keyword>
<dbReference type="Proteomes" id="UP000243096">
    <property type="component" value="Unassembled WGS sequence"/>
</dbReference>
<protein>
    <submittedName>
        <fullName evidence="2">Uncharacterized protein</fullName>
    </submittedName>
</protein>
<dbReference type="EMBL" id="PRDW01000017">
    <property type="protein sequence ID" value="PPB81916.1"/>
    <property type="molecule type" value="Genomic_DNA"/>
</dbReference>
<proteinExistence type="predicted"/>
<evidence type="ECO:0000256" key="1">
    <source>
        <dbReference type="SAM" id="MobiDB-lite"/>
    </source>
</evidence>
<comment type="caution">
    <text evidence="2">The sequence shown here is derived from an EMBL/GenBank/DDBJ whole genome shotgun (WGS) entry which is preliminary data.</text>
</comment>
<sequence length="106" mass="11778">MALWLGLQRRFIYVQGCVAPDFERTRFLSALRETANVENVIDQTMTGPGRTLPYPLWQLPSPATSSQAMPVQARPPRTTSTHDAPAHSTRGPRRDAALLNSKSIHP</sequence>
<gene>
    <name evidence="2" type="ORF">B0O95_1172</name>
</gene>
<accession>A0A2P5K755</accession>
<evidence type="ECO:0000313" key="2">
    <source>
        <dbReference type="EMBL" id="PPB81916.1"/>
    </source>
</evidence>
<organism evidence="2 3">
    <name type="scientific">Mycetohabitans endofungorum</name>
    <dbReference type="NCBI Taxonomy" id="417203"/>
    <lineage>
        <taxon>Bacteria</taxon>
        <taxon>Pseudomonadati</taxon>
        <taxon>Pseudomonadota</taxon>
        <taxon>Betaproteobacteria</taxon>
        <taxon>Burkholderiales</taxon>
        <taxon>Burkholderiaceae</taxon>
        <taxon>Mycetohabitans</taxon>
    </lineage>
</organism>